<feature type="transmembrane region" description="Helical" evidence="8">
    <location>
        <begin position="145"/>
        <end position="163"/>
    </location>
</feature>
<feature type="transmembrane region" description="Helical" evidence="8">
    <location>
        <begin position="15"/>
        <end position="33"/>
    </location>
</feature>
<dbReference type="InterPro" id="IPR000537">
    <property type="entry name" value="UbiA_prenyltransferase"/>
</dbReference>
<comment type="pathway">
    <text evidence="2">Secondary metabolite biosynthesis; terpenoid biosynthesis.</text>
</comment>
<reference evidence="9 10" key="1">
    <citation type="journal article" date="2012" name="PLoS Pathog.">
        <title>Diverse lifestyles and strategies of plant pathogenesis encoded in the genomes of eighteen Dothideomycetes fungi.</title>
        <authorList>
            <person name="Ohm R.A."/>
            <person name="Feau N."/>
            <person name="Henrissat B."/>
            <person name="Schoch C.L."/>
            <person name="Horwitz B.A."/>
            <person name="Barry K.W."/>
            <person name="Condon B.J."/>
            <person name="Copeland A.C."/>
            <person name="Dhillon B."/>
            <person name="Glaser F."/>
            <person name="Hesse C.N."/>
            <person name="Kosti I."/>
            <person name="LaButti K."/>
            <person name="Lindquist E.A."/>
            <person name="Lucas S."/>
            <person name="Salamov A.A."/>
            <person name="Bradshaw R.E."/>
            <person name="Ciuffetti L."/>
            <person name="Hamelin R.C."/>
            <person name="Kema G.H.J."/>
            <person name="Lawrence C."/>
            <person name="Scott J.A."/>
            <person name="Spatafora J.W."/>
            <person name="Turgeon B.G."/>
            <person name="de Wit P.J.G.M."/>
            <person name="Zhong S."/>
            <person name="Goodwin S.B."/>
            <person name="Grigoriev I.V."/>
        </authorList>
    </citation>
    <scope>NUCLEOTIDE SEQUENCE [LARGE SCALE GENOMIC DNA]</scope>
    <source>
        <strain evidence="10">28A</strain>
    </source>
</reference>
<dbReference type="AlphaFoldDB" id="R0J1T8"/>
<dbReference type="GO" id="GO:0008412">
    <property type="term" value="F:4-hydroxybenzoate polyprenyltransferase activity"/>
    <property type="evidence" value="ECO:0007669"/>
    <property type="project" value="TreeGrafter"/>
</dbReference>
<organism evidence="9 10">
    <name type="scientific">Exserohilum turcicum (strain 28A)</name>
    <name type="common">Northern leaf blight fungus</name>
    <name type="synonym">Setosphaeria turcica</name>
    <dbReference type="NCBI Taxonomy" id="671987"/>
    <lineage>
        <taxon>Eukaryota</taxon>
        <taxon>Fungi</taxon>
        <taxon>Dikarya</taxon>
        <taxon>Ascomycota</taxon>
        <taxon>Pezizomycotina</taxon>
        <taxon>Dothideomycetes</taxon>
        <taxon>Pleosporomycetidae</taxon>
        <taxon>Pleosporales</taxon>
        <taxon>Pleosporineae</taxon>
        <taxon>Pleosporaceae</taxon>
        <taxon>Exserohilum</taxon>
    </lineage>
</organism>
<feature type="transmembrane region" description="Helical" evidence="8">
    <location>
        <begin position="183"/>
        <end position="204"/>
    </location>
</feature>
<evidence type="ECO:0000256" key="5">
    <source>
        <dbReference type="ARBA" id="ARBA00022692"/>
    </source>
</evidence>
<comment type="subcellular location">
    <subcellularLocation>
        <location evidence="1">Membrane</location>
        <topology evidence="1">Multi-pass membrane protein</topology>
    </subcellularLocation>
</comment>
<name>R0J1T8_EXST2</name>
<evidence type="ECO:0000256" key="1">
    <source>
        <dbReference type="ARBA" id="ARBA00004141"/>
    </source>
</evidence>
<protein>
    <submittedName>
        <fullName evidence="9">Uncharacterized protein</fullName>
    </submittedName>
</protein>
<evidence type="ECO:0000313" key="10">
    <source>
        <dbReference type="Proteomes" id="UP000016935"/>
    </source>
</evidence>
<dbReference type="Gene3D" id="1.20.120.1780">
    <property type="entry name" value="UbiA prenyltransferase"/>
    <property type="match status" value="1"/>
</dbReference>
<keyword evidence="7 8" id="KW-0472">Membrane</keyword>
<keyword evidence="5 8" id="KW-0812">Transmembrane</keyword>
<reference evidence="9 10" key="2">
    <citation type="journal article" date="2013" name="PLoS Genet.">
        <title>Comparative genome structure, secondary metabolite, and effector coding capacity across Cochliobolus pathogens.</title>
        <authorList>
            <person name="Condon B.J."/>
            <person name="Leng Y."/>
            <person name="Wu D."/>
            <person name="Bushley K.E."/>
            <person name="Ohm R.A."/>
            <person name="Otillar R."/>
            <person name="Martin J."/>
            <person name="Schackwitz W."/>
            <person name="Grimwood J."/>
            <person name="MohdZainudin N."/>
            <person name="Xue C."/>
            <person name="Wang R."/>
            <person name="Manning V.A."/>
            <person name="Dhillon B."/>
            <person name="Tu Z.J."/>
            <person name="Steffenson B.J."/>
            <person name="Salamov A."/>
            <person name="Sun H."/>
            <person name="Lowry S."/>
            <person name="LaButti K."/>
            <person name="Han J."/>
            <person name="Copeland A."/>
            <person name="Lindquist E."/>
            <person name="Barry K."/>
            <person name="Schmutz J."/>
            <person name="Baker S.E."/>
            <person name="Ciuffetti L.M."/>
            <person name="Grigoriev I.V."/>
            <person name="Zhong S."/>
            <person name="Turgeon B.G."/>
        </authorList>
    </citation>
    <scope>NUCLEOTIDE SEQUENCE [LARGE SCALE GENOMIC DNA]</scope>
    <source>
        <strain evidence="10">28A</strain>
    </source>
</reference>
<dbReference type="FunFam" id="1.10.357.140:FF:000008">
    <property type="entry name" value="4-hydroxybenzoate octaprenyltransferase"/>
    <property type="match status" value="1"/>
</dbReference>
<evidence type="ECO:0000256" key="4">
    <source>
        <dbReference type="ARBA" id="ARBA00022679"/>
    </source>
</evidence>
<dbReference type="GeneID" id="19405381"/>
<evidence type="ECO:0000313" key="9">
    <source>
        <dbReference type="EMBL" id="EOA90721.1"/>
    </source>
</evidence>
<keyword evidence="4" id="KW-0808">Transferase</keyword>
<feature type="non-terminal residue" evidence="9">
    <location>
        <position position="220"/>
    </location>
</feature>
<dbReference type="GO" id="GO:0006744">
    <property type="term" value="P:ubiquinone biosynthetic process"/>
    <property type="evidence" value="ECO:0007669"/>
    <property type="project" value="TreeGrafter"/>
</dbReference>
<dbReference type="Gene3D" id="1.10.357.140">
    <property type="entry name" value="UbiA prenyltransferase"/>
    <property type="match status" value="1"/>
</dbReference>
<evidence type="ECO:0000256" key="3">
    <source>
        <dbReference type="ARBA" id="ARBA00005985"/>
    </source>
</evidence>
<dbReference type="InterPro" id="IPR044878">
    <property type="entry name" value="UbiA_sf"/>
</dbReference>
<dbReference type="PANTHER" id="PTHR11048">
    <property type="entry name" value="PRENYLTRANSFERASES"/>
    <property type="match status" value="1"/>
</dbReference>
<keyword evidence="10" id="KW-1185">Reference proteome</keyword>
<dbReference type="STRING" id="671987.R0J1T8"/>
<evidence type="ECO:0000256" key="7">
    <source>
        <dbReference type="ARBA" id="ARBA00023136"/>
    </source>
</evidence>
<gene>
    <name evidence="9" type="ORF">SETTUDRAFT_73461</name>
</gene>
<dbReference type="Proteomes" id="UP000016935">
    <property type="component" value="Unassembled WGS sequence"/>
</dbReference>
<comment type="similarity">
    <text evidence="3">Belongs to the UbiA prenyltransferase family.</text>
</comment>
<dbReference type="OrthoDB" id="18170at2759"/>
<evidence type="ECO:0000256" key="8">
    <source>
        <dbReference type="SAM" id="Phobius"/>
    </source>
</evidence>
<keyword evidence="6 8" id="KW-1133">Transmembrane helix</keyword>
<proteinExistence type="inferred from homology"/>
<dbReference type="EMBL" id="KB908482">
    <property type="protein sequence ID" value="EOA90721.1"/>
    <property type="molecule type" value="Genomic_DNA"/>
</dbReference>
<sequence length="220" mass="24476">SWRPYLELTRFSKPAGLLGFYFPYFIGFLYSVNLTNPKGLSAVDWVKLSTVFLLDGLILRSFGCAWNDTVDQDLDRQVERCKKRPLARGAITTPDALATTLVLTLMRHALLYATLPARANQHALLVTVLGFIYPFMKRICNFPQLCLGLAVGWCIFMVDAAVADGPYADGSAPRFNEQDRTKATIAIFACQVLFNITYDTVYAFQDIQDDLKAGVGSLAI</sequence>
<dbReference type="CDD" id="cd13959">
    <property type="entry name" value="PT_UbiA_COQ2"/>
    <property type="match status" value="1"/>
</dbReference>
<dbReference type="GO" id="GO:0005743">
    <property type="term" value="C:mitochondrial inner membrane"/>
    <property type="evidence" value="ECO:0007669"/>
    <property type="project" value="TreeGrafter"/>
</dbReference>
<evidence type="ECO:0000256" key="6">
    <source>
        <dbReference type="ARBA" id="ARBA00022989"/>
    </source>
</evidence>
<dbReference type="RefSeq" id="XP_008021374.1">
    <property type="nucleotide sequence ID" value="XM_008023183.1"/>
</dbReference>
<dbReference type="Pfam" id="PF01040">
    <property type="entry name" value="UbiA"/>
    <property type="match status" value="1"/>
</dbReference>
<accession>R0J1T8</accession>
<evidence type="ECO:0000256" key="2">
    <source>
        <dbReference type="ARBA" id="ARBA00004721"/>
    </source>
</evidence>
<dbReference type="PANTHER" id="PTHR11048:SF39">
    <property type="entry name" value="POLYPRENYL TRANSFERASE AUSN"/>
    <property type="match status" value="1"/>
</dbReference>
<dbReference type="InterPro" id="IPR039653">
    <property type="entry name" value="Prenyltransferase"/>
</dbReference>
<dbReference type="HOGENOM" id="CLU_034879_1_1_1"/>
<feature type="non-terminal residue" evidence="9">
    <location>
        <position position="1"/>
    </location>
</feature>
<dbReference type="eggNOG" id="KOG1381">
    <property type="taxonomic scope" value="Eukaryota"/>
</dbReference>